<name>A0A9Q5HQ74_SANBA</name>
<reference evidence="2" key="1">
    <citation type="submission" date="2016-06" db="EMBL/GenBank/DDBJ databases">
        <title>Draft Genome sequence of the fungus Inonotus baumii.</title>
        <authorList>
            <person name="Zhu H."/>
            <person name="Lin W."/>
        </authorList>
    </citation>
    <scope>NUCLEOTIDE SEQUENCE</scope>
    <source>
        <strain evidence="2">821</strain>
    </source>
</reference>
<feature type="transmembrane region" description="Helical" evidence="1">
    <location>
        <begin position="6"/>
        <end position="23"/>
    </location>
</feature>
<keyword evidence="1" id="KW-1133">Transmembrane helix</keyword>
<keyword evidence="3" id="KW-1185">Reference proteome</keyword>
<keyword evidence="1" id="KW-0812">Transmembrane</keyword>
<evidence type="ECO:0000313" key="3">
    <source>
        <dbReference type="Proteomes" id="UP000757232"/>
    </source>
</evidence>
<dbReference type="Proteomes" id="UP000757232">
    <property type="component" value="Unassembled WGS sequence"/>
</dbReference>
<dbReference type="AlphaFoldDB" id="A0A9Q5HQ74"/>
<organism evidence="2 3">
    <name type="scientific">Sanghuangporus baumii</name>
    <name type="common">Phellinus baumii</name>
    <dbReference type="NCBI Taxonomy" id="108892"/>
    <lineage>
        <taxon>Eukaryota</taxon>
        <taxon>Fungi</taxon>
        <taxon>Dikarya</taxon>
        <taxon>Basidiomycota</taxon>
        <taxon>Agaricomycotina</taxon>
        <taxon>Agaricomycetes</taxon>
        <taxon>Hymenochaetales</taxon>
        <taxon>Hymenochaetaceae</taxon>
        <taxon>Sanghuangporus</taxon>
    </lineage>
</organism>
<feature type="transmembrane region" description="Helical" evidence="1">
    <location>
        <begin position="125"/>
        <end position="148"/>
    </location>
</feature>
<feature type="transmembrane region" description="Helical" evidence="1">
    <location>
        <begin position="80"/>
        <end position="99"/>
    </location>
</feature>
<comment type="caution">
    <text evidence="2">The sequence shown here is derived from an EMBL/GenBank/DDBJ whole genome shotgun (WGS) entry which is preliminary data.</text>
</comment>
<evidence type="ECO:0000256" key="1">
    <source>
        <dbReference type="SAM" id="Phobius"/>
    </source>
</evidence>
<proteinExistence type="predicted"/>
<gene>
    <name evidence="2" type="ORF">A7U60_g9139</name>
</gene>
<dbReference type="EMBL" id="LNZH02000217">
    <property type="protein sequence ID" value="OCB83930.1"/>
    <property type="molecule type" value="Genomic_DNA"/>
</dbReference>
<evidence type="ECO:0000313" key="2">
    <source>
        <dbReference type="EMBL" id="OCB83930.1"/>
    </source>
</evidence>
<sequence>MTSLVTIILIDYILLIRVLAFYHQKKKLSIVLRILLGLEACIRLVILIYGSLLEEPAMASIAEGMTVCVSKRLPSRMLSIVSWVIPMTYGMILLCLVLYKAANYWKLSSGFKGFDLVRVLIRDQVLYFGFVILCSVSKILSVIIAKISPFASDVLNAAGSPTLLCILGGQLLTNLKEAGERGVNGGTNYTPRSVSAIVFGEVRRLPSLRIF</sequence>
<keyword evidence="1" id="KW-0472">Membrane</keyword>
<accession>A0A9Q5HQ74</accession>
<feature type="transmembrane region" description="Helical" evidence="1">
    <location>
        <begin position="30"/>
        <end position="50"/>
    </location>
</feature>
<dbReference type="OrthoDB" id="3253778at2759"/>
<protein>
    <submittedName>
        <fullName evidence="2">Uncharacterized protein</fullName>
    </submittedName>
</protein>